<reference evidence="2" key="1">
    <citation type="journal article" date="2021" name="Sci. Adv.">
        <title>The American lobster genome reveals insights on longevity, neural, and immune adaptations.</title>
        <authorList>
            <person name="Polinski J.M."/>
            <person name="Zimin A.V."/>
            <person name="Clark K.F."/>
            <person name="Kohn A.B."/>
            <person name="Sadowski N."/>
            <person name="Timp W."/>
            <person name="Ptitsyn A."/>
            <person name="Khanna P."/>
            <person name="Romanova D.Y."/>
            <person name="Williams P."/>
            <person name="Greenwood S.J."/>
            <person name="Moroz L.L."/>
            <person name="Walt D.R."/>
            <person name="Bodnar A.G."/>
        </authorList>
    </citation>
    <scope>NUCLEOTIDE SEQUENCE</scope>
    <source>
        <strain evidence="2">GMGI-L3</strain>
    </source>
</reference>
<sequence>MTGPEANHFDQPNQNKGPKRCIANHSEQHATSLNLQDSCLTALRVVMYGKHTGDLLSSPGRLGQRKGATSQLSRLATQKSHLVLSLPDDPPPPIVIMTST</sequence>
<dbReference type="Proteomes" id="UP000747542">
    <property type="component" value="Unassembled WGS sequence"/>
</dbReference>
<organism evidence="2 3">
    <name type="scientific">Homarus americanus</name>
    <name type="common">American lobster</name>
    <dbReference type="NCBI Taxonomy" id="6706"/>
    <lineage>
        <taxon>Eukaryota</taxon>
        <taxon>Metazoa</taxon>
        <taxon>Ecdysozoa</taxon>
        <taxon>Arthropoda</taxon>
        <taxon>Crustacea</taxon>
        <taxon>Multicrustacea</taxon>
        <taxon>Malacostraca</taxon>
        <taxon>Eumalacostraca</taxon>
        <taxon>Eucarida</taxon>
        <taxon>Decapoda</taxon>
        <taxon>Pleocyemata</taxon>
        <taxon>Astacidea</taxon>
        <taxon>Nephropoidea</taxon>
        <taxon>Nephropidae</taxon>
        <taxon>Homarus</taxon>
    </lineage>
</organism>
<comment type="caution">
    <text evidence="2">The sequence shown here is derived from an EMBL/GenBank/DDBJ whole genome shotgun (WGS) entry which is preliminary data.</text>
</comment>
<name>A0A8J5N3T8_HOMAM</name>
<evidence type="ECO:0000313" key="2">
    <source>
        <dbReference type="EMBL" id="KAG7172761.1"/>
    </source>
</evidence>
<protein>
    <submittedName>
        <fullName evidence="2">Uncharacterized protein</fullName>
    </submittedName>
</protein>
<dbReference type="EMBL" id="JAHLQT010010484">
    <property type="protein sequence ID" value="KAG7172761.1"/>
    <property type="molecule type" value="Genomic_DNA"/>
</dbReference>
<proteinExistence type="predicted"/>
<accession>A0A8J5N3T8</accession>
<keyword evidence="3" id="KW-1185">Reference proteome</keyword>
<feature type="region of interest" description="Disordered" evidence="1">
    <location>
        <begin position="1"/>
        <end position="21"/>
    </location>
</feature>
<evidence type="ECO:0000256" key="1">
    <source>
        <dbReference type="SAM" id="MobiDB-lite"/>
    </source>
</evidence>
<evidence type="ECO:0000313" key="3">
    <source>
        <dbReference type="Proteomes" id="UP000747542"/>
    </source>
</evidence>
<gene>
    <name evidence="2" type="ORF">Hamer_G006997</name>
</gene>
<dbReference type="AlphaFoldDB" id="A0A8J5N3T8"/>